<accession>A8AC63</accession>
<dbReference type="GeneID" id="5562339"/>
<dbReference type="Gene3D" id="3.40.50.300">
    <property type="entry name" value="P-loop containing nucleotide triphosphate hydrolases"/>
    <property type="match status" value="1"/>
</dbReference>
<keyword evidence="2" id="KW-0067">ATP-binding</keyword>
<protein>
    <submittedName>
        <fullName evidence="4">ABC transporter related</fullName>
    </submittedName>
</protein>
<reference evidence="4 5" key="1">
    <citation type="journal article" date="2008" name="Genome Biol.">
        <title>A genomic analysis of the archaeal system Ignicoccus hospitalis-Nanoarchaeum equitans.</title>
        <authorList>
            <person name="Podar M."/>
            <person name="Anderson I."/>
            <person name="Makarova K.S."/>
            <person name="Elkins J.G."/>
            <person name="Ivanova N."/>
            <person name="Wall M.A."/>
            <person name="Lykidis A."/>
            <person name="Mavromatis K."/>
            <person name="Sun H."/>
            <person name="Hudson M.E."/>
            <person name="Chen W."/>
            <person name="Deciu C."/>
            <person name="Hutchison D."/>
            <person name="Eads J.R."/>
            <person name="Anderson A."/>
            <person name="Fernandes F."/>
            <person name="Szeto E."/>
            <person name="Lapidus A."/>
            <person name="Kyrpides N.C."/>
            <person name="Saier M.H.Jr."/>
            <person name="Richardson P.M."/>
            <person name="Rachel R."/>
            <person name="Huber H."/>
            <person name="Eisen J.A."/>
            <person name="Koonin E.V."/>
            <person name="Keller M."/>
            <person name="Stetter K.O."/>
        </authorList>
    </citation>
    <scope>NUCLEOTIDE SEQUENCE [LARGE SCALE GENOMIC DNA]</scope>
    <source>
        <strain evidence="5">KIN4/I / DSM 18386 / JCM 14125</strain>
    </source>
</reference>
<dbReference type="RefSeq" id="WP_012123479.1">
    <property type="nucleotide sequence ID" value="NC_009776.1"/>
</dbReference>
<dbReference type="SMART" id="SM00382">
    <property type="entry name" value="AAA"/>
    <property type="match status" value="1"/>
</dbReference>
<dbReference type="InterPro" id="IPR027417">
    <property type="entry name" value="P-loop_NTPase"/>
</dbReference>
<dbReference type="GO" id="GO:0016887">
    <property type="term" value="F:ATP hydrolysis activity"/>
    <property type="evidence" value="ECO:0007669"/>
    <property type="project" value="InterPro"/>
</dbReference>
<dbReference type="PROSITE" id="PS00211">
    <property type="entry name" value="ABC_TRANSPORTER_1"/>
    <property type="match status" value="1"/>
</dbReference>
<dbReference type="InterPro" id="IPR003439">
    <property type="entry name" value="ABC_transporter-like_ATP-bd"/>
</dbReference>
<dbReference type="PANTHER" id="PTHR43514:SF4">
    <property type="entry name" value="ABC TRANSPORTER I FAMILY MEMBER 10"/>
    <property type="match status" value="1"/>
</dbReference>
<dbReference type="PROSITE" id="PS50893">
    <property type="entry name" value="ABC_TRANSPORTER_2"/>
    <property type="match status" value="1"/>
</dbReference>
<evidence type="ECO:0000313" key="4">
    <source>
        <dbReference type="EMBL" id="ABU82515.1"/>
    </source>
</evidence>
<organism evidence="4 5">
    <name type="scientific">Ignicoccus hospitalis (strain KIN4/I / DSM 18386 / JCM 14125)</name>
    <dbReference type="NCBI Taxonomy" id="453591"/>
    <lineage>
        <taxon>Archaea</taxon>
        <taxon>Thermoproteota</taxon>
        <taxon>Thermoprotei</taxon>
        <taxon>Desulfurococcales</taxon>
        <taxon>Desulfurococcaceae</taxon>
        <taxon>Ignicoccus</taxon>
    </lineage>
</organism>
<evidence type="ECO:0000256" key="2">
    <source>
        <dbReference type="ARBA" id="ARBA00022840"/>
    </source>
</evidence>
<dbReference type="SUPFAM" id="SSF52540">
    <property type="entry name" value="P-loop containing nucleoside triphosphate hydrolases"/>
    <property type="match status" value="1"/>
</dbReference>
<dbReference type="InterPro" id="IPR003593">
    <property type="entry name" value="AAA+_ATPase"/>
</dbReference>
<keyword evidence="5" id="KW-1185">Reference proteome</keyword>
<evidence type="ECO:0000256" key="1">
    <source>
        <dbReference type="ARBA" id="ARBA00022741"/>
    </source>
</evidence>
<dbReference type="Pfam" id="PF00005">
    <property type="entry name" value="ABC_tran"/>
    <property type="match status" value="1"/>
</dbReference>
<keyword evidence="1" id="KW-0547">Nucleotide-binding</keyword>
<gene>
    <name evidence="4" type="ordered locus">Igni_1339</name>
</gene>
<dbReference type="eggNOG" id="arCOG00175">
    <property type="taxonomic scope" value="Archaea"/>
</dbReference>
<dbReference type="PANTHER" id="PTHR43514">
    <property type="entry name" value="ABC TRANSPORTER I FAMILY MEMBER 10"/>
    <property type="match status" value="1"/>
</dbReference>
<dbReference type="InterPro" id="IPR017871">
    <property type="entry name" value="ABC_transporter-like_CS"/>
</dbReference>
<evidence type="ECO:0000313" key="5">
    <source>
        <dbReference type="Proteomes" id="UP000000262"/>
    </source>
</evidence>
<feature type="domain" description="ABC transporter" evidence="3">
    <location>
        <begin position="2"/>
        <end position="200"/>
    </location>
</feature>
<dbReference type="Proteomes" id="UP000000262">
    <property type="component" value="Chromosome"/>
</dbReference>
<proteinExistence type="predicted"/>
<dbReference type="STRING" id="453591.Igni_1339"/>
<dbReference type="EMBL" id="CP000816">
    <property type="protein sequence ID" value="ABU82515.1"/>
    <property type="molecule type" value="Genomic_DNA"/>
</dbReference>
<dbReference type="KEGG" id="iho:Igni_1339"/>
<dbReference type="HOGENOM" id="CLU_000604_1_22_2"/>
<sequence length="200" mass="21586">MIVARDVTIRYGRVVLFKDLSLRAEGVTLLVGPNGVGKSSLLRCIAGGNNCSGYIEVDGKVVQNGTKGLPPEKRGLAYLPQSGLAVPNLRVEEALSMINKYDEEVLEALGLNKLLDKRVGELSGGQLKRLSLALVLLSGKRAWLLDEPLAGVDKEGRSEIAELVARYSKSVGATVLWATHLQEPREVADRIITLGDEDVL</sequence>
<dbReference type="AlphaFoldDB" id="A8AC63"/>
<dbReference type="InterPro" id="IPR050334">
    <property type="entry name" value="Molybdenum_import_ModC"/>
</dbReference>
<dbReference type="PhylomeDB" id="A8AC63"/>
<dbReference type="OrthoDB" id="18209at2157"/>
<name>A8AC63_IGNH4</name>
<evidence type="ECO:0000259" key="3">
    <source>
        <dbReference type="PROSITE" id="PS50893"/>
    </source>
</evidence>
<dbReference type="GO" id="GO:0005524">
    <property type="term" value="F:ATP binding"/>
    <property type="evidence" value="ECO:0007669"/>
    <property type="project" value="UniProtKB-KW"/>
</dbReference>